<dbReference type="Pfam" id="PF03755">
    <property type="entry name" value="YicC-like_N"/>
    <property type="match status" value="1"/>
</dbReference>
<sequence>MTGYGRGEACEQGLGLIVELVSLNRRNFDISFSMPKEWLSLERSLSEPIRKRVFRGRIQASVRMGHLEGEEQRFWSDVYMEGALKRLSEFARNHGIPFKPTVRDLVEIAALERKASSLPEPDRVMPIAQSALETALNELMEMRECEGKSLAKDLSDRTQSLMQLIGEIQKKSVNIVPQYRILLNERLKKAGLELDLDDERVLKEIALFADRSDFSEEITRLESHIQQFQDYIGSEGQVGRKLEFLTQEINRELNTIGGKANNLHVSKLIIEAKSEVERVREQVQNVE</sequence>
<dbReference type="Pfam" id="PF08340">
    <property type="entry name" value="YicC-like_C"/>
    <property type="match status" value="1"/>
</dbReference>
<evidence type="ECO:0000313" key="9">
    <source>
        <dbReference type="Proteomes" id="UP000247465"/>
    </source>
</evidence>
<gene>
    <name evidence="8" type="ORF">DF168_00909</name>
</gene>
<dbReference type="NCBIfam" id="TIGR00255">
    <property type="entry name" value="YicC/YloC family endoribonuclease"/>
    <property type="match status" value="1"/>
</dbReference>
<evidence type="ECO:0000256" key="2">
    <source>
        <dbReference type="ARBA" id="ARBA00022722"/>
    </source>
</evidence>
<keyword evidence="2" id="KW-0540">Nuclease</keyword>
<name>A0A2Z4AE59_9BACT</name>
<comment type="cofactor">
    <cofactor evidence="1">
        <name>a divalent metal cation</name>
        <dbReference type="ChEBI" id="CHEBI:60240"/>
    </cofactor>
</comment>
<reference evidence="8 9" key="1">
    <citation type="submission" date="2018-06" db="EMBL/GenBank/DDBJ databases">
        <title>Draft Genome Sequence of a Novel Marine Bacterium Related to the Verrucomicrobia.</title>
        <authorList>
            <person name="Vosseberg J."/>
            <person name="Martijn J."/>
            <person name="Ettema T.J.G."/>
        </authorList>
    </citation>
    <scope>NUCLEOTIDE SEQUENCE [LARGE SCALE GENOMIC DNA]</scope>
    <source>
        <strain evidence="8">TARA_B100001123</strain>
    </source>
</reference>
<evidence type="ECO:0000256" key="3">
    <source>
        <dbReference type="ARBA" id="ARBA00022759"/>
    </source>
</evidence>
<dbReference type="GO" id="GO:0016787">
    <property type="term" value="F:hydrolase activity"/>
    <property type="evidence" value="ECO:0007669"/>
    <property type="project" value="UniProtKB-KW"/>
</dbReference>
<evidence type="ECO:0000313" key="8">
    <source>
        <dbReference type="EMBL" id="AWT59715.1"/>
    </source>
</evidence>
<dbReference type="KEGG" id="mtar:DF168_00909"/>
<evidence type="ECO:0000256" key="5">
    <source>
        <dbReference type="ARBA" id="ARBA00035648"/>
    </source>
</evidence>
<organism evidence="8 9">
    <name type="scientific">Candidatus Moanibacter tarae</name>
    <dbReference type="NCBI Taxonomy" id="2200854"/>
    <lineage>
        <taxon>Bacteria</taxon>
        <taxon>Pseudomonadati</taxon>
        <taxon>Verrucomicrobiota</taxon>
        <taxon>Opitutia</taxon>
        <taxon>Puniceicoccales</taxon>
        <taxon>Puniceicoccales incertae sedis</taxon>
        <taxon>Candidatus Moanibacter</taxon>
    </lineage>
</organism>
<dbReference type="GO" id="GO:0004521">
    <property type="term" value="F:RNA endonuclease activity"/>
    <property type="evidence" value="ECO:0007669"/>
    <property type="project" value="InterPro"/>
</dbReference>
<dbReference type="Proteomes" id="UP000247465">
    <property type="component" value="Chromosome"/>
</dbReference>
<dbReference type="InterPro" id="IPR013527">
    <property type="entry name" value="YicC-like_N"/>
</dbReference>
<evidence type="ECO:0000256" key="4">
    <source>
        <dbReference type="ARBA" id="ARBA00022801"/>
    </source>
</evidence>
<keyword evidence="4" id="KW-0378">Hydrolase</keyword>
<dbReference type="InterPro" id="IPR005229">
    <property type="entry name" value="YicC/YloC-like"/>
</dbReference>
<dbReference type="EMBL" id="CP029803">
    <property type="protein sequence ID" value="AWT59715.1"/>
    <property type="molecule type" value="Genomic_DNA"/>
</dbReference>
<evidence type="ECO:0008006" key="10">
    <source>
        <dbReference type="Google" id="ProtNLM"/>
    </source>
</evidence>
<protein>
    <recommendedName>
        <fullName evidence="10">YicC family protein</fullName>
    </recommendedName>
</protein>
<feature type="domain" description="Endoribonuclease YicC-like C-terminal" evidence="7">
    <location>
        <begin position="168"/>
        <end position="287"/>
    </location>
</feature>
<feature type="domain" description="Endoribonuclease YicC-like N-terminal" evidence="6">
    <location>
        <begin position="1"/>
        <end position="151"/>
    </location>
</feature>
<evidence type="ECO:0000259" key="7">
    <source>
        <dbReference type="Pfam" id="PF08340"/>
    </source>
</evidence>
<dbReference type="PANTHER" id="PTHR30636:SF3">
    <property type="entry name" value="UPF0701 PROTEIN YICC"/>
    <property type="match status" value="1"/>
</dbReference>
<dbReference type="InterPro" id="IPR013551">
    <property type="entry name" value="YicC-like_C"/>
</dbReference>
<comment type="similarity">
    <text evidence="5">Belongs to the YicC/YloC family.</text>
</comment>
<evidence type="ECO:0000259" key="6">
    <source>
        <dbReference type="Pfam" id="PF03755"/>
    </source>
</evidence>
<proteinExistence type="inferred from homology"/>
<accession>A0A2Z4AE59</accession>
<keyword evidence="3" id="KW-0255">Endonuclease</keyword>
<dbReference type="PANTHER" id="PTHR30636">
    <property type="entry name" value="UPF0701 PROTEIN YICC"/>
    <property type="match status" value="1"/>
</dbReference>
<dbReference type="AlphaFoldDB" id="A0A2Z4AE59"/>
<evidence type="ECO:0000256" key="1">
    <source>
        <dbReference type="ARBA" id="ARBA00001968"/>
    </source>
</evidence>